<gene>
    <name evidence="2" type="ORF">E5676_scaffold496G00160</name>
    <name evidence="1" type="ORF">E6C27_scaffold280G001820</name>
</gene>
<dbReference type="Proteomes" id="UP000321947">
    <property type="component" value="Unassembled WGS sequence"/>
</dbReference>
<reference evidence="3 4" key="1">
    <citation type="submission" date="2019-08" db="EMBL/GenBank/DDBJ databases">
        <title>Draft genome sequences of two oriental melons (Cucumis melo L. var makuwa).</title>
        <authorList>
            <person name="Kwon S.-Y."/>
        </authorList>
    </citation>
    <scope>NUCLEOTIDE SEQUENCE [LARGE SCALE GENOMIC DNA]</scope>
    <source>
        <strain evidence="4">cv. Chang Bougi</strain>
        <strain evidence="3">cv. SW 3</strain>
        <tissue evidence="1">Leaf</tissue>
    </source>
</reference>
<evidence type="ECO:0000313" key="4">
    <source>
        <dbReference type="Proteomes" id="UP000321947"/>
    </source>
</evidence>
<accession>A0A5A7UN98</accession>
<keyword evidence="2" id="KW-0378">Hydrolase</keyword>
<dbReference type="GO" id="GO:0006508">
    <property type="term" value="P:proteolysis"/>
    <property type="evidence" value="ECO:0007669"/>
    <property type="project" value="UniProtKB-KW"/>
</dbReference>
<evidence type="ECO:0000313" key="1">
    <source>
        <dbReference type="EMBL" id="KAA0057332.1"/>
    </source>
</evidence>
<keyword evidence="2" id="KW-0645">Protease</keyword>
<sequence>MLGGDVNQITWRHDCVEQYDVEFDMLSHFTPNVAGDEAARTKKNLRSEDVFQRHRQELATAGKTLRELPACRSCVRSHGGCCLAGSGVCYKYKQSRHIANFCPQKLLETSNHTLTSHPNKEEYFSILPF</sequence>
<dbReference type="EMBL" id="SSTD01010068">
    <property type="protein sequence ID" value="TYK13403.1"/>
    <property type="molecule type" value="Genomic_DNA"/>
</dbReference>
<dbReference type="AlphaFoldDB" id="A0A5A7UN98"/>
<dbReference type="GO" id="GO:0008233">
    <property type="term" value="F:peptidase activity"/>
    <property type="evidence" value="ECO:0007669"/>
    <property type="project" value="UniProtKB-KW"/>
</dbReference>
<protein>
    <submittedName>
        <fullName evidence="1">Gag-protease polyprotein</fullName>
    </submittedName>
</protein>
<dbReference type="Proteomes" id="UP000321393">
    <property type="component" value="Unassembled WGS sequence"/>
</dbReference>
<proteinExistence type="predicted"/>
<dbReference type="EMBL" id="SSTE01007195">
    <property type="protein sequence ID" value="KAA0057332.1"/>
    <property type="molecule type" value="Genomic_DNA"/>
</dbReference>
<organism evidence="1 3">
    <name type="scientific">Cucumis melo var. makuwa</name>
    <name type="common">Oriental melon</name>
    <dbReference type="NCBI Taxonomy" id="1194695"/>
    <lineage>
        <taxon>Eukaryota</taxon>
        <taxon>Viridiplantae</taxon>
        <taxon>Streptophyta</taxon>
        <taxon>Embryophyta</taxon>
        <taxon>Tracheophyta</taxon>
        <taxon>Spermatophyta</taxon>
        <taxon>Magnoliopsida</taxon>
        <taxon>eudicotyledons</taxon>
        <taxon>Gunneridae</taxon>
        <taxon>Pentapetalae</taxon>
        <taxon>rosids</taxon>
        <taxon>fabids</taxon>
        <taxon>Cucurbitales</taxon>
        <taxon>Cucurbitaceae</taxon>
        <taxon>Benincaseae</taxon>
        <taxon>Cucumis</taxon>
    </lineage>
</organism>
<dbReference type="OrthoDB" id="1305854at2759"/>
<evidence type="ECO:0000313" key="3">
    <source>
        <dbReference type="Proteomes" id="UP000321393"/>
    </source>
</evidence>
<name>A0A5A7UN98_CUCMM</name>
<comment type="caution">
    <text evidence="1">The sequence shown here is derived from an EMBL/GenBank/DDBJ whole genome shotgun (WGS) entry which is preliminary data.</text>
</comment>
<evidence type="ECO:0000313" key="2">
    <source>
        <dbReference type="EMBL" id="TYK13403.1"/>
    </source>
</evidence>